<protein>
    <submittedName>
        <fullName evidence="1">Uncharacterized protein</fullName>
    </submittedName>
</protein>
<proteinExistence type="predicted"/>
<gene>
    <name evidence="1" type="ORF">LSINAPIS_LOCUS5543</name>
</gene>
<dbReference type="OrthoDB" id="7274909at2759"/>
<keyword evidence="2" id="KW-1185">Reference proteome</keyword>
<evidence type="ECO:0000313" key="1">
    <source>
        <dbReference type="EMBL" id="VVC93325.1"/>
    </source>
</evidence>
<dbReference type="AlphaFoldDB" id="A0A5E4Q4Y6"/>
<evidence type="ECO:0000313" key="2">
    <source>
        <dbReference type="Proteomes" id="UP000324832"/>
    </source>
</evidence>
<accession>A0A5E4Q4Y6</accession>
<dbReference type="Proteomes" id="UP000324832">
    <property type="component" value="Unassembled WGS sequence"/>
</dbReference>
<name>A0A5E4Q4Y6_9NEOP</name>
<reference evidence="1 2" key="1">
    <citation type="submission" date="2017-07" db="EMBL/GenBank/DDBJ databases">
        <authorList>
            <person name="Talla V."/>
            <person name="Backstrom N."/>
        </authorList>
    </citation>
    <scope>NUCLEOTIDE SEQUENCE [LARGE SCALE GENOMIC DNA]</scope>
</reference>
<organism evidence="1 2">
    <name type="scientific">Leptidea sinapis</name>
    <dbReference type="NCBI Taxonomy" id="189913"/>
    <lineage>
        <taxon>Eukaryota</taxon>
        <taxon>Metazoa</taxon>
        <taxon>Ecdysozoa</taxon>
        <taxon>Arthropoda</taxon>
        <taxon>Hexapoda</taxon>
        <taxon>Insecta</taxon>
        <taxon>Pterygota</taxon>
        <taxon>Neoptera</taxon>
        <taxon>Endopterygota</taxon>
        <taxon>Lepidoptera</taxon>
        <taxon>Glossata</taxon>
        <taxon>Ditrysia</taxon>
        <taxon>Papilionoidea</taxon>
        <taxon>Pieridae</taxon>
        <taxon>Dismorphiinae</taxon>
        <taxon>Leptidea</taxon>
    </lineage>
</organism>
<sequence>MKNTKKRKTVKQEPCMGEENSVFDVVVQNGGSTSTVLPTELDERNLNLMDKMIEALDKQAAALSQMAQASLTNSKAMQQIAEASHKQALAVERLATTFEGMCGSIYEVRNAIIGMDYTMKRCCTQNNSNQNRDNANLFS</sequence>
<dbReference type="EMBL" id="FZQP02001593">
    <property type="protein sequence ID" value="VVC93325.1"/>
    <property type="molecule type" value="Genomic_DNA"/>
</dbReference>